<dbReference type="Pfam" id="PF12937">
    <property type="entry name" value="F-box-like"/>
    <property type="match status" value="1"/>
</dbReference>
<comment type="caution">
    <text evidence="2">The sequence shown here is derived from an EMBL/GenBank/DDBJ whole genome shotgun (WGS) entry which is preliminary data.</text>
</comment>
<feature type="domain" description="F-box" evidence="1">
    <location>
        <begin position="1"/>
        <end position="44"/>
    </location>
</feature>
<evidence type="ECO:0000313" key="3">
    <source>
        <dbReference type="Proteomes" id="UP000054988"/>
    </source>
</evidence>
<accession>A0A0W0F8L2</accession>
<reference evidence="2 3" key="1">
    <citation type="submission" date="2015-12" db="EMBL/GenBank/DDBJ databases">
        <title>Draft genome sequence of Moniliophthora roreri, the causal agent of frosty pod rot of cacao.</title>
        <authorList>
            <person name="Aime M.C."/>
            <person name="Diaz-Valderrama J.R."/>
            <person name="Kijpornyongpan T."/>
            <person name="Phillips-Mora W."/>
        </authorList>
    </citation>
    <scope>NUCLEOTIDE SEQUENCE [LARGE SCALE GENOMIC DNA]</scope>
    <source>
        <strain evidence="2 3">MCA 2952</strain>
    </source>
</reference>
<evidence type="ECO:0000313" key="2">
    <source>
        <dbReference type="EMBL" id="KTB32669.1"/>
    </source>
</evidence>
<dbReference type="InterPro" id="IPR001810">
    <property type="entry name" value="F-box_dom"/>
</dbReference>
<dbReference type="eggNOG" id="ENOG502SPMJ">
    <property type="taxonomic scope" value="Eukaryota"/>
</dbReference>
<evidence type="ECO:0000259" key="1">
    <source>
        <dbReference type="PROSITE" id="PS50181"/>
    </source>
</evidence>
<dbReference type="InterPro" id="IPR036047">
    <property type="entry name" value="F-box-like_dom_sf"/>
</dbReference>
<sequence length="324" mass="35822">MAPVLPLELIDAISQFLPSSDLARLSQSCTRYHLVTRRLLYRHLALAPAYNNLGILITLAKKPDIARHVRSFSVELDAGTAVLRPYYRNISIALSFMSELKSLNLSLDPSSTWVLQGVKTHSLTRFSSTFYLDHHVTRFLEHTRSLLELELGSPHATHVSSMPPFAVPHLEQFSGPALAAELIVPGRPVHSIQLTSGDLSENVVQQLAKSSASIAVLSGTSSLPLPRLLNLLSQHIQQLVYLRMMTICNVTEAPDADFYSTIADSLSSLPNLQAFELSGMHWGSLHKSDDGTKQAVWQAKPLSAEFTTDDMFEIEDDSETFFGL</sequence>
<dbReference type="AlphaFoldDB" id="A0A0W0F8L2"/>
<gene>
    <name evidence="2" type="ORF">WG66_14730</name>
</gene>
<dbReference type="PROSITE" id="PS50181">
    <property type="entry name" value="FBOX"/>
    <property type="match status" value="1"/>
</dbReference>
<organism evidence="2 3">
    <name type="scientific">Moniliophthora roreri</name>
    <name type="common">Frosty pod rot fungus</name>
    <name type="synonym">Monilia roreri</name>
    <dbReference type="NCBI Taxonomy" id="221103"/>
    <lineage>
        <taxon>Eukaryota</taxon>
        <taxon>Fungi</taxon>
        <taxon>Dikarya</taxon>
        <taxon>Basidiomycota</taxon>
        <taxon>Agaricomycotina</taxon>
        <taxon>Agaricomycetes</taxon>
        <taxon>Agaricomycetidae</taxon>
        <taxon>Agaricales</taxon>
        <taxon>Marasmiineae</taxon>
        <taxon>Marasmiaceae</taxon>
        <taxon>Moniliophthora</taxon>
    </lineage>
</organism>
<dbReference type="Proteomes" id="UP000054988">
    <property type="component" value="Unassembled WGS sequence"/>
</dbReference>
<proteinExistence type="predicted"/>
<protein>
    <recommendedName>
        <fullName evidence="1">F-box domain-containing protein</fullName>
    </recommendedName>
</protein>
<dbReference type="EMBL" id="LATX01002207">
    <property type="protein sequence ID" value="KTB32669.1"/>
    <property type="molecule type" value="Genomic_DNA"/>
</dbReference>
<dbReference type="SUPFAM" id="SSF81383">
    <property type="entry name" value="F-box domain"/>
    <property type="match status" value="1"/>
</dbReference>
<name>A0A0W0F8L2_MONRR</name>
<dbReference type="CDD" id="cd09917">
    <property type="entry name" value="F-box_SF"/>
    <property type="match status" value="1"/>
</dbReference>